<dbReference type="InterPro" id="IPR008775">
    <property type="entry name" value="Phytyl_CoA_dOase-like"/>
</dbReference>
<comment type="cofactor">
    <cofactor evidence="1">
        <name>Fe cation</name>
        <dbReference type="ChEBI" id="CHEBI:24875"/>
    </cofactor>
</comment>
<dbReference type="PANTHER" id="PTHR20883:SF48">
    <property type="entry name" value="ECTOINE DIOXYGENASE"/>
    <property type="match status" value="1"/>
</dbReference>
<dbReference type="Pfam" id="PF05721">
    <property type="entry name" value="PhyH"/>
    <property type="match status" value="1"/>
</dbReference>
<dbReference type="EMBL" id="CAKXAJ010018465">
    <property type="protein sequence ID" value="CAH2217738.1"/>
    <property type="molecule type" value="Genomic_DNA"/>
</dbReference>
<dbReference type="Proteomes" id="UP000838756">
    <property type="component" value="Unassembled WGS sequence"/>
</dbReference>
<dbReference type="PANTHER" id="PTHR20883">
    <property type="entry name" value="PHYTANOYL-COA DIOXYGENASE DOMAIN CONTAINING 1"/>
    <property type="match status" value="1"/>
</dbReference>
<evidence type="ECO:0000256" key="1">
    <source>
        <dbReference type="ARBA" id="ARBA00001962"/>
    </source>
</evidence>
<proteinExistence type="predicted"/>
<dbReference type="AlphaFoldDB" id="A0A8S4QQP3"/>
<dbReference type="GO" id="GO:0046872">
    <property type="term" value="F:metal ion binding"/>
    <property type="evidence" value="ECO:0007669"/>
    <property type="project" value="UniProtKB-ARBA"/>
</dbReference>
<evidence type="ECO:0000313" key="2">
    <source>
        <dbReference type="EMBL" id="CAH2217738.1"/>
    </source>
</evidence>
<evidence type="ECO:0000313" key="3">
    <source>
        <dbReference type="Proteomes" id="UP000838756"/>
    </source>
</evidence>
<dbReference type="GO" id="GO:0016491">
    <property type="term" value="F:oxidoreductase activity"/>
    <property type="evidence" value="ECO:0007669"/>
    <property type="project" value="UniProtKB-ARBA"/>
</dbReference>
<organism evidence="2 3">
    <name type="scientific">Pararge aegeria aegeria</name>
    <dbReference type="NCBI Taxonomy" id="348720"/>
    <lineage>
        <taxon>Eukaryota</taxon>
        <taxon>Metazoa</taxon>
        <taxon>Ecdysozoa</taxon>
        <taxon>Arthropoda</taxon>
        <taxon>Hexapoda</taxon>
        <taxon>Insecta</taxon>
        <taxon>Pterygota</taxon>
        <taxon>Neoptera</taxon>
        <taxon>Endopterygota</taxon>
        <taxon>Lepidoptera</taxon>
        <taxon>Glossata</taxon>
        <taxon>Ditrysia</taxon>
        <taxon>Papilionoidea</taxon>
        <taxon>Nymphalidae</taxon>
        <taxon>Satyrinae</taxon>
        <taxon>Satyrini</taxon>
        <taxon>Parargina</taxon>
        <taxon>Pararge</taxon>
    </lineage>
</organism>
<protein>
    <submittedName>
        <fullName evidence="2">Jg15071 protein</fullName>
    </submittedName>
</protein>
<name>A0A8S4QQP3_9NEOP</name>
<accession>A0A8S4QQP3</accession>
<sequence length="352" mass="39407">MFTVNFYFSMKIYAQPINVPRLGTDLSSKRRNQGFNQLGYSWIILNASLRTSSAAICSRVRETAMLGMVPAALTKAEVAVAVDTSPRQALHYGKDFAFRNVRISKILRGLIRGKELQRVSEEYDNLFRRQNTAKTESSWVGSDDTFRESDSPFTVKGIHNLQMHHAVFGRLLYNEDLLDALQDVMGTENIMLHHTKAHLKPPEKGASYPMHQDYPYFPYEKDSMVAAFIHLDDASPENGGLFVYPGSHKLGPLEDFGPKEGSHFHYVDQKKFPIEGATPVTAAAGDVVIFSYLLVHGSSANCSLRPRRMLLAQLADAHDRPTGGERGQPGRGWMLRGVNLHRDATVANRARD</sequence>
<dbReference type="SUPFAM" id="SSF51197">
    <property type="entry name" value="Clavaminate synthase-like"/>
    <property type="match status" value="1"/>
</dbReference>
<dbReference type="OrthoDB" id="2328924at2759"/>
<keyword evidence="3" id="KW-1185">Reference proteome</keyword>
<gene>
    <name evidence="2" type="primary">jg15071</name>
    <name evidence="2" type="ORF">PAEG_LOCUS5620</name>
</gene>
<reference evidence="2" key="1">
    <citation type="submission" date="2022-03" db="EMBL/GenBank/DDBJ databases">
        <authorList>
            <person name="Lindestad O."/>
        </authorList>
    </citation>
    <scope>NUCLEOTIDE SEQUENCE</scope>
</reference>
<dbReference type="Gene3D" id="2.60.120.620">
    <property type="entry name" value="q2cbj1_9rhob like domain"/>
    <property type="match status" value="1"/>
</dbReference>
<comment type="caution">
    <text evidence="2">The sequence shown here is derived from an EMBL/GenBank/DDBJ whole genome shotgun (WGS) entry which is preliminary data.</text>
</comment>